<protein>
    <recommendedName>
        <fullName evidence="3">Riboflavin biosynthesis intermediates N-glycosidase</fullName>
    </recommendedName>
</protein>
<keyword evidence="2" id="KW-1185">Reference proteome</keyword>
<proteinExistence type="predicted"/>
<dbReference type="SUPFAM" id="SSF143990">
    <property type="entry name" value="YbiA-like"/>
    <property type="match status" value="1"/>
</dbReference>
<dbReference type="Proteomes" id="UP000677913">
    <property type="component" value="Unassembled WGS sequence"/>
</dbReference>
<name>A0A8J7WQF3_9ACTN</name>
<organism evidence="1 2">
    <name type="scientific">Actinocrinis puniceicyclus</name>
    <dbReference type="NCBI Taxonomy" id="977794"/>
    <lineage>
        <taxon>Bacteria</taxon>
        <taxon>Bacillati</taxon>
        <taxon>Actinomycetota</taxon>
        <taxon>Actinomycetes</taxon>
        <taxon>Catenulisporales</taxon>
        <taxon>Actinospicaceae</taxon>
        <taxon>Actinocrinis</taxon>
    </lineage>
</organism>
<evidence type="ECO:0000313" key="2">
    <source>
        <dbReference type="Proteomes" id="UP000677913"/>
    </source>
</evidence>
<sequence length="68" mass="7410">MTALLRAKFAQHHDAAAILAATGDARISYTGPDSPFWIDRGPAEGRNWMGRLPEFVRSEIAAGQLITD</sequence>
<reference evidence="1" key="1">
    <citation type="submission" date="2021-04" db="EMBL/GenBank/DDBJ databases">
        <title>Genome based classification of Actinospica acidithermotolerans sp. nov., an actinobacterium isolated from an Indonesian hot spring.</title>
        <authorList>
            <person name="Kusuma A.B."/>
            <person name="Putra K.E."/>
            <person name="Nafisah S."/>
            <person name="Loh J."/>
            <person name="Nouioui I."/>
            <person name="Goodfellow M."/>
        </authorList>
    </citation>
    <scope>NUCLEOTIDE SEQUENCE</scope>
    <source>
        <strain evidence="1">DSM 45618</strain>
    </source>
</reference>
<dbReference type="Gene3D" id="1.10.357.40">
    <property type="entry name" value="YbiA-like"/>
    <property type="match status" value="1"/>
</dbReference>
<accession>A0A8J7WQF3</accession>
<dbReference type="RefSeq" id="WP_211467393.1">
    <property type="nucleotide sequence ID" value="NZ_JAGSXH010000029.1"/>
</dbReference>
<dbReference type="AlphaFoldDB" id="A0A8J7WQF3"/>
<gene>
    <name evidence="1" type="ORF">KGA66_10985</name>
</gene>
<evidence type="ECO:0008006" key="3">
    <source>
        <dbReference type="Google" id="ProtNLM"/>
    </source>
</evidence>
<evidence type="ECO:0000313" key="1">
    <source>
        <dbReference type="EMBL" id="MBS2963574.1"/>
    </source>
</evidence>
<dbReference type="EMBL" id="JAGSXH010000029">
    <property type="protein sequence ID" value="MBS2963574.1"/>
    <property type="molecule type" value="Genomic_DNA"/>
</dbReference>
<dbReference type="InterPro" id="IPR037238">
    <property type="entry name" value="YbiA-like_sf"/>
</dbReference>
<comment type="caution">
    <text evidence="1">The sequence shown here is derived from an EMBL/GenBank/DDBJ whole genome shotgun (WGS) entry which is preliminary data.</text>
</comment>